<dbReference type="RefSeq" id="WP_183444166.1">
    <property type="nucleotide sequence ID" value="NZ_JACHXD010000043.1"/>
</dbReference>
<keyword evidence="1" id="KW-0472">Membrane</keyword>
<sequence length="50" mass="5380">MQFKLLSEVIDAASNFVVVLQENPTGALALIAVLLLTFIIFKTGRSSATQ</sequence>
<feature type="transmembrane region" description="Helical" evidence="1">
    <location>
        <begin position="24"/>
        <end position="41"/>
    </location>
</feature>
<keyword evidence="1" id="KW-1133">Transmembrane helix</keyword>
<proteinExistence type="predicted"/>
<accession>A0A7W5BGJ5</accession>
<comment type="caution">
    <text evidence="2">The sequence shown here is derived from an EMBL/GenBank/DDBJ whole genome shotgun (WGS) entry which is preliminary data.</text>
</comment>
<evidence type="ECO:0000313" key="2">
    <source>
        <dbReference type="EMBL" id="MBB3122501.1"/>
    </source>
</evidence>
<name>A0A7W5BGJ5_9BURK</name>
<dbReference type="InterPro" id="IPR012538">
    <property type="entry name" value="Cyt_c_oxidase_su2a"/>
</dbReference>
<organism evidence="2 3">
    <name type="scientific">Pseudoduganella violacea</name>
    <dbReference type="NCBI Taxonomy" id="1715466"/>
    <lineage>
        <taxon>Bacteria</taxon>
        <taxon>Pseudomonadati</taxon>
        <taxon>Pseudomonadota</taxon>
        <taxon>Betaproteobacteria</taxon>
        <taxon>Burkholderiales</taxon>
        <taxon>Oxalobacteraceae</taxon>
        <taxon>Telluria group</taxon>
        <taxon>Pseudoduganella</taxon>
    </lineage>
</organism>
<dbReference type="Pfam" id="PF08113">
    <property type="entry name" value="CoxIIa"/>
    <property type="match status" value="1"/>
</dbReference>
<keyword evidence="1" id="KW-0812">Transmembrane</keyword>
<gene>
    <name evidence="2" type="ORF">FHS03_005603</name>
</gene>
<reference evidence="2 3" key="1">
    <citation type="submission" date="2020-08" db="EMBL/GenBank/DDBJ databases">
        <title>Genomic Encyclopedia of Type Strains, Phase III (KMG-III): the genomes of soil and plant-associated and newly described type strains.</title>
        <authorList>
            <person name="Whitman W."/>
        </authorList>
    </citation>
    <scope>NUCLEOTIDE SEQUENCE [LARGE SCALE GENOMIC DNA]</scope>
    <source>
        <strain evidence="2 3">CECT 8897</strain>
    </source>
</reference>
<dbReference type="AlphaFoldDB" id="A0A7W5BGJ5"/>
<dbReference type="EMBL" id="JACHXD010000043">
    <property type="protein sequence ID" value="MBB3122501.1"/>
    <property type="molecule type" value="Genomic_DNA"/>
</dbReference>
<protein>
    <submittedName>
        <fullName evidence="2">Uncharacterized protein</fullName>
    </submittedName>
</protein>
<evidence type="ECO:0000256" key="1">
    <source>
        <dbReference type="SAM" id="Phobius"/>
    </source>
</evidence>
<keyword evidence="3" id="KW-1185">Reference proteome</keyword>
<evidence type="ECO:0000313" key="3">
    <source>
        <dbReference type="Proteomes" id="UP000541535"/>
    </source>
</evidence>
<dbReference type="Proteomes" id="UP000541535">
    <property type="component" value="Unassembled WGS sequence"/>
</dbReference>